<keyword evidence="11" id="KW-0408">Iron</keyword>
<dbReference type="GO" id="GO:0016035">
    <property type="term" value="C:zeta DNA polymerase complex"/>
    <property type="evidence" value="ECO:0007669"/>
    <property type="project" value="InterPro"/>
</dbReference>
<comment type="catalytic activity">
    <reaction evidence="14">
        <text>DNA(n) + a 2'-deoxyribonucleoside 5'-triphosphate = DNA(n+1) + diphosphate</text>
        <dbReference type="Rhea" id="RHEA:22508"/>
        <dbReference type="Rhea" id="RHEA-COMP:17339"/>
        <dbReference type="Rhea" id="RHEA-COMP:17340"/>
        <dbReference type="ChEBI" id="CHEBI:33019"/>
        <dbReference type="ChEBI" id="CHEBI:61560"/>
        <dbReference type="ChEBI" id="CHEBI:173112"/>
        <dbReference type="EC" id="2.7.7.7"/>
    </reaction>
</comment>
<dbReference type="InterPro" id="IPR017964">
    <property type="entry name" value="DNA-dir_DNA_pol_B_CS"/>
</dbReference>
<evidence type="ECO:0000256" key="7">
    <source>
        <dbReference type="ARBA" id="ARBA00022723"/>
    </source>
</evidence>
<keyword evidence="12" id="KW-0411">Iron-sulfur</keyword>
<evidence type="ECO:0000256" key="4">
    <source>
        <dbReference type="ARBA" id="ARBA00021589"/>
    </source>
</evidence>
<dbReference type="Gene3D" id="3.90.1600.10">
    <property type="entry name" value="Palm domain of DNA polymerase"/>
    <property type="match status" value="1"/>
</dbReference>
<keyword evidence="9" id="KW-0862">Zinc</keyword>
<dbReference type="GO" id="GO:0046872">
    <property type="term" value="F:metal ion binding"/>
    <property type="evidence" value="ECO:0007669"/>
    <property type="project" value="UniProtKB-KW"/>
</dbReference>
<dbReference type="EC" id="2.7.7.7" evidence="3"/>
<dbReference type="GO" id="GO:0000724">
    <property type="term" value="P:double-strand break repair via homologous recombination"/>
    <property type="evidence" value="ECO:0007669"/>
    <property type="project" value="TreeGrafter"/>
</dbReference>
<dbReference type="GO" id="GO:0003677">
    <property type="term" value="F:DNA binding"/>
    <property type="evidence" value="ECO:0007669"/>
    <property type="project" value="InterPro"/>
</dbReference>
<keyword evidence="10" id="KW-0239">DNA-directed DNA polymerase</keyword>
<dbReference type="Gene3D" id="1.10.287.690">
    <property type="entry name" value="Helix hairpin bin"/>
    <property type="match status" value="1"/>
</dbReference>
<evidence type="ECO:0000256" key="8">
    <source>
        <dbReference type="ARBA" id="ARBA00022763"/>
    </source>
</evidence>
<feature type="domain" description="DNA-directed DNA polymerase family B multifunctional" evidence="15">
    <location>
        <begin position="2"/>
        <end position="434"/>
    </location>
</feature>
<name>A0A7R8Z8J0_TIMDO</name>
<evidence type="ECO:0000256" key="12">
    <source>
        <dbReference type="ARBA" id="ARBA00023014"/>
    </source>
</evidence>
<dbReference type="FunFam" id="1.10.132.60:FF:000005">
    <property type="entry name" value="Putative DNA polymerase zeta catalytic subunit"/>
    <property type="match status" value="1"/>
</dbReference>
<keyword evidence="7" id="KW-0479">Metal-binding</keyword>
<dbReference type="AlphaFoldDB" id="A0A7R8Z8J0"/>
<accession>A0A7R8Z8J0</accession>
<evidence type="ECO:0000256" key="3">
    <source>
        <dbReference type="ARBA" id="ARBA00012417"/>
    </source>
</evidence>
<reference evidence="16" key="1">
    <citation type="submission" date="2020-11" db="EMBL/GenBank/DDBJ databases">
        <authorList>
            <person name="Tran Van P."/>
        </authorList>
    </citation>
    <scope>NUCLEOTIDE SEQUENCE</scope>
</reference>
<keyword evidence="8" id="KW-0227">DNA damage</keyword>
<evidence type="ECO:0000256" key="10">
    <source>
        <dbReference type="ARBA" id="ARBA00022932"/>
    </source>
</evidence>
<keyword evidence="6" id="KW-0548">Nucleotidyltransferase</keyword>
<dbReference type="SUPFAM" id="SSF56672">
    <property type="entry name" value="DNA/RNA polymerases"/>
    <property type="match status" value="1"/>
</dbReference>
<dbReference type="InterPro" id="IPR042087">
    <property type="entry name" value="DNA_pol_B_thumb"/>
</dbReference>
<evidence type="ECO:0000256" key="2">
    <source>
        <dbReference type="ARBA" id="ARBA00005755"/>
    </source>
</evidence>
<dbReference type="CDD" id="cd05534">
    <property type="entry name" value="POLBc_zeta"/>
    <property type="match status" value="1"/>
</dbReference>
<dbReference type="InterPro" id="IPR043502">
    <property type="entry name" value="DNA/RNA_pol_sf"/>
</dbReference>
<dbReference type="PANTHER" id="PTHR45812">
    <property type="entry name" value="DNA POLYMERASE ZETA CATALYTIC SUBUNIT"/>
    <property type="match status" value="1"/>
</dbReference>
<evidence type="ECO:0000313" key="16">
    <source>
        <dbReference type="EMBL" id="CAD7197558.1"/>
    </source>
</evidence>
<dbReference type="InterPro" id="IPR006172">
    <property type="entry name" value="DNA-dir_DNA_pol_B"/>
</dbReference>
<evidence type="ECO:0000256" key="5">
    <source>
        <dbReference type="ARBA" id="ARBA00022679"/>
    </source>
</evidence>
<dbReference type="PROSITE" id="PS00116">
    <property type="entry name" value="DNA_POLYMERASE_B"/>
    <property type="match status" value="1"/>
</dbReference>
<comment type="cofactor">
    <cofactor evidence="1">
        <name>[4Fe-4S] cluster</name>
        <dbReference type="ChEBI" id="CHEBI:49883"/>
    </cofactor>
</comment>
<dbReference type="GO" id="GO:0000166">
    <property type="term" value="F:nucleotide binding"/>
    <property type="evidence" value="ECO:0007669"/>
    <property type="project" value="InterPro"/>
</dbReference>
<organism evidence="16">
    <name type="scientific">Timema douglasi</name>
    <name type="common">Walking stick</name>
    <dbReference type="NCBI Taxonomy" id="61478"/>
    <lineage>
        <taxon>Eukaryota</taxon>
        <taxon>Metazoa</taxon>
        <taxon>Ecdysozoa</taxon>
        <taxon>Arthropoda</taxon>
        <taxon>Hexapoda</taxon>
        <taxon>Insecta</taxon>
        <taxon>Pterygota</taxon>
        <taxon>Neoptera</taxon>
        <taxon>Polyneoptera</taxon>
        <taxon>Phasmatodea</taxon>
        <taxon>Timematodea</taxon>
        <taxon>Timematoidea</taxon>
        <taxon>Timematidae</taxon>
        <taxon>Timema</taxon>
    </lineage>
</organism>
<evidence type="ECO:0000256" key="11">
    <source>
        <dbReference type="ARBA" id="ARBA00023004"/>
    </source>
</evidence>
<dbReference type="GO" id="GO:0042276">
    <property type="term" value="P:error-prone translesion synthesis"/>
    <property type="evidence" value="ECO:0007669"/>
    <property type="project" value="TreeGrafter"/>
</dbReference>
<evidence type="ECO:0000256" key="9">
    <source>
        <dbReference type="ARBA" id="ARBA00022833"/>
    </source>
</evidence>
<dbReference type="GO" id="GO:0005634">
    <property type="term" value="C:nucleus"/>
    <property type="evidence" value="ECO:0007669"/>
    <property type="project" value="TreeGrafter"/>
</dbReference>
<dbReference type="FunFam" id="1.10.287.690:FF:000002">
    <property type="entry name" value="DNA polymerase zeta"/>
    <property type="match status" value="1"/>
</dbReference>
<dbReference type="PRINTS" id="PR00106">
    <property type="entry name" value="DNAPOLB"/>
</dbReference>
<dbReference type="PANTHER" id="PTHR45812:SF1">
    <property type="entry name" value="DNA POLYMERASE ZETA CATALYTIC SUBUNIT"/>
    <property type="match status" value="1"/>
</dbReference>
<dbReference type="InterPro" id="IPR030559">
    <property type="entry name" value="PolZ_Rev3"/>
</dbReference>
<dbReference type="Gene3D" id="1.10.132.60">
    <property type="entry name" value="DNA polymerase family B, C-terminal domain"/>
    <property type="match status" value="1"/>
</dbReference>
<comment type="similarity">
    <text evidence="2">Belongs to the DNA polymerase type-B family.</text>
</comment>
<evidence type="ECO:0000256" key="1">
    <source>
        <dbReference type="ARBA" id="ARBA00001966"/>
    </source>
</evidence>
<evidence type="ECO:0000259" key="15">
    <source>
        <dbReference type="Pfam" id="PF00136"/>
    </source>
</evidence>
<dbReference type="InterPro" id="IPR006134">
    <property type="entry name" value="DNA-dir_DNA_pol_B_multi_dom"/>
</dbReference>
<evidence type="ECO:0000256" key="14">
    <source>
        <dbReference type="ARBA" id="ARBA00049244"/>
    </source>
</evidence>
<dbReference type="GO" id="GO:0003887">
    <property type="term" value="F:DNA-directed DNA polymerase activity"/>
    <property type="evidence" value="ECO:0007669"/>
    <property type="project" value="UniProtKB-KW"/>
</dbReference>
<evidence type="ECO:0000256" key="13">
    <source>
        <dbReference type="ARBA" id="ARBA00023204"/>
    </source>
</evidence>
<gene>
    <name evidence="16" type="ORF">TDIB3V08_LOCUS3862</name>
</gene>
<dbReference type="GO" id="GO:0051536">
    <property type="term" value="F:iron-sulfur cluster binding"/>
    <property type="evidence" value="ECO:0007669"/>
    <property type="project" value="UniProtKB-KW"/>
</dbReference>
<evidence type="ECO:0000256" key="6">
    <source>
        <dbReference type="ARBA" id="ARBA00022695"/>
    </source>
</evidence>
<protein>
    <recommendedName>
        <fullName evidence="4">DNA polymerase zeta catalytic subunit</fullName>
        <ecNumber evidence="3">2.7.7.7</ecNumber>
    </recommendedName>
</protein>
<sequence>MMLRLAKPMNFVPVTPSIRQRAKMRAPEHIQLIMEPESRMYVDPVIVLDFQSLYPSIIIGYNYCFSTCLGRVEHLGKHGVFEFGCTQLKVPLAQQLQLEENLNISPCGVAFVDAGVRQGILPRMLQEILETRLMVKKSMKEHKGNKILQRILHARQLGLKLIANVTYGYTAANFSGRMPCVEVGDSVVSKGRETLERAIDMVENTPRWNAHVVYGDTDSLFVLVKGRNRQQAFKIGAEIAEAVTRDNPKPVKLKLEKVYQPCILQTKKRYVGYMYENPEQETPTYDAKGIETVRRDGCPVVAKMLEKCLKLLFETRDVSLVKRYVCRQFDKLLQGRTNIQDLMFAKEYRGMAGYKAGACVPALELTRRWLQTDKRAEPRVRERVPYVVVNGPPGVPLIRLVRSPHELLENPSLRVNVTYYITRVIIPPLNRCFSLIGADVDKWYASMPRKFPNPLPWTVPTGQKKSTISQYFATMSCAVCGGQTHSGLCGKCQAAPQAVAVVLNEKLRAWERAHANINKDHFDRVAALKLRLRVLLRLVFLGS</sequence>
<keyword evidence="13" id="KW-0234">DNA repair</keyword>
<proteinExistence type="inferred from homology"/>
<keyword evidence="5" id="KW-0808">Transferase</keyword>
<dbReference type="EMBL" id="OA565711">
    <property type="protein sequence ID" value="CAD7197558.1"/>
    <property type="molecule type" value="Genomic_DNA"/>
</dbReference>
<dbReference type="InterPro" id="IPR023211">
    <property type="entry name" value="DNA_pol_palm_dom_sf"/>
</dbReference>
<dbReference type="Pfam" id="PF00136">
    <property type="entry name" value="DNA_pol_B"/>
    <property type="match status" value="1"/>
</dbReference>